<dbReference type="OrthoDB" id="5494469at2"/>
<feature type="domain" description="Sulfatase-modifying factor enzyme-like" evidence="1">
    <location>
        <begin position="121"/>
        <end position="378"/>
    </location>
</feature>
<dbReference type="GO" id="GO:0120147">
    <property type="term" value="F:formylglycine-generating oxidase activity"/>
    <property type="evidence" value="ECO:0007669"/>
    <property type="project" value="TreeGrafter"/>
</dbReference>
<proteinExistence type="predicted"/>
<evidence type="ECO:0000313" key="2">
    <source>
        <dbReference type="EMBL" id="AUX41827.1"/>
    </source>
</evidence>
<organism evidence="2 3">
    <name type="scientific">Sorangium cellulosum</name>
    <name type="common">Polyangium cellulosum</name>
    <dbReference type="NCBI Taxonomy" id="56"/>
    <lineage>
        <taxon>Bacteria</taxon>
        <taxon>Pseudomonadati</taxon>
        <taxon>Myxococcota</taxon>
        <taxon>Polyangia</taxon>
        <taxon>Polyangiales</taxon>
        <taxon>Polyangiaceae</taxon>
        <taxon>Sorangium</taxon>
    </lineage>
</organism>
<dbReference type="InterPro" id="IPR016187">
    <property type="entry name" value="CTDL_fold"/>
</dbReference>
<sequence>MNESRSARWMWAVSCLAAAGCTTIAGIDKPYHPAEGGAGGGIAGAGGGGGGSVEEPCTPEEARCRANRPQRCDEAGRWQDEAECSAEAPVCRDGACVNPPSCAELPATCGLREEESCCATTAVPGGSFHRGADGAFPATVSDFLLDRFEVTVGRFRAFVDEYPASWPAAGAGEHPRNPGSGWDTDWDEHLPVAKAELMASLVCEELPTWTDEAGANEVLPLNCVTWYLAFAFCAWDGGRLPTEAEWHYAAVGGDELRLYPWTTSESSATLDSSYAVYGCGMEGGCVLEDVPRVGSRSPRGDSRWGQADMAGSVWDWLLDSYVDEYPAECDDCVVSLPDTDRPIRGGGWRSAAEVLLPAYREPRGRGARMAGVGLRCAREP</sequence>
<dbReference type="InterPro" id="IPR042095">
    <property type="entry name" value="SUMF_sf"/>
</dbReference>
<dbReference type="PROSITE" id="PS51257">
    <property type="entry name" value="PROKAR_LIPOPROTEIN"/>
    <property type="match status" value="1"/>
</dbReference>
<dbReference type="PANTHER" id="PTHR23150:SF19">
    <property type="entry name" value="FORMYLGLYCINE-GENERATING ENZYME"/>
    <property type="match status" value="1"/>
</dbReference>
<evidence type="ECO:0000313" key="3">
    <source>
        <dbReference type="Proteomes" id="UP000238348"/>
    </source>
</evidence>
<dbReference type="Pfam" id="PF03781">
    <property type="entry name" value="FGE-sulfatase"/>
    <property type="match status" value="1"/>
</dbReference>
<dbReference type="InterPro" id="IPR051043">
    <property type="entry name" value="Sulfatase_Mod_Factor_Kinase"/>
</dbReference>
<reference evidence="2 3" key="1">
    <citation type="submission" date="2015-09" db="EMBL/GenBank/DDBJ databases">
        <title>Sorangium comparison.</title>
        <authorList>
            <person name="Zaburannyi N."/>
            <person name="Bunk B."/>
            <person name="Overmann J."/>
            <person name="Mueller R."/>
        </authorList>
    </citation>
    <scope>NUCLEOTIDE SEQUENCE [LARGE SCALE GENOMIC DNA]</scope>
    <source>
        <strain evidence="2 3">So ce26</strain>
    </source>
</reference>
<dbReference type="Proteomes" id="UP000238348">
    <property type="component" value="Chromosome"/>
</dbReference>
<dbReference type="PANTHER" id="PTHR23150">
    <property type="entry name" value="SULFATASE MODIFYING FACTOR 1, 2"/>
    <property type="match status" value="1"/>
</dbReference>
<dbReference type="EMBL" id="CP012673">
    <property type="protein sequence ID" value="AUX41827.1"/>
    <property type="molecule type" value="Genomic_DNA"/>
</dbReference>
<protein>
    <recommendedName>
        <fullName evidence="1">Sulfatase-modifying factor enzyme-like domain-containing protein</fullName>
    </recommendedName>
</protein>
<dbReference type="SUPFAM" id="SSF56436">
    <property type="entry name" value="C-type lectin-like"/>
    <property type="match status" value="1"/>
</dbReference>
<accession>A0A2L0ER85</accession>
<dbReference type="InterPro" id="IPR005532">
    <property type="entry name" value="SUMF_dom"/>
</dbReference>
<dbReference type="Gene3D" id="3.90.1580.10">
    <property type="entry name" value="paralog of FGE (formylglycine-generating enzyme)"/>
    <property type="match status" value="1"/>
</dbReference>
<gene>
    <name evidence="2" type="ORF">SOCE26_032520</name>
</gene>
<dbReference type="AlphaFoldDB" id="A0A2L0ER85"/>
<evidence type="ECO:0000259" key="1">
    <source>
        <dbReference type="Pfam" id="PF03781"/>
    </source>
</evidence>
<name>A0A2L0ER85_SORCE</name>